<evidence type="ECO:0000256" key="2">
    <source>
        <dbReference type="ARBA" id="ARBA00022598"/>
    </source>
</evidence>
<dbReference type="SUPFAM" id="SSF52374">
    <property type="entry name" value="Nucleotidylyl transferase"/>
    <property type="match status" value="1"/>
</dbReference>
<keyword evidence="12" id="KW-1185">Reference proteome</keyword>
<dbReference type="PRINTS" id="PR01041">
    <property type="entry name" value="TRNASYNTHMET"/>
</dbReference>
<dbReference type="InterPro" id="IPR014729">
    <property type="entry name" value="Rossmann-like_a/b/a_fold"/>
</dbReference>
<feature type="domain" description="Methionyl/Leucyl tRNA synthetase" evidence="10">
    <location>
        <begin position="403"/>
        <end position="450"/>
    </location>
</feature>
<dbReference type="Gene3D" id="3.40.50.620">
    <property type="entry name" value="HUPs"/>
    <property type="match status" value="1"/>
</dbReference>
<dbReference type="EMBL" id="JAKROA010000019">
    <property type="protein sequence ID" value="KAL5103215.1"/>
    <property type="molecule type" value="Genomic_DNA"/>
</dbReference>
<dbReference type="InterPro" id="IPR033911">
    <property type="entry name" value="MetRS_core"/>
</dbReference>
<dbReference type="EC" id="6.1.1.10" evidence="1"/>
<keyword evidence="5 9" id="KW-0648">Protein biosynthesis</keyword>
<comment type="similarity">
    <text evidence="9">Belongs to the class-I aminoacyl-tRNA synthetase family.</text>
</comment>
<evidence type="ECO:0000256" key="7">
    <source>
        <dbReference type="ARBA" id="ARBA00026124"/>
    </source>
</evidence>
<name>A0ABR4Q0P8_9CEST</name>
<dbReference type="PANTHER" id="PTHR43326">
    <property type="entry name" value="METHIONYL-TRNA SYNTHETASE"/>
    <property type="match status" value="1"/>
</dbReference>
<keyword evidence="3 9" id="KW-0547">Nucleotide-binding</keyword>
<dbReference type="Gene3D" id="2.170.220.10">
    <property type="match status" value="1"/>
</dbReference>
<evidence type="ECO:0000256" key="6">
    <source>
        <dbReference type="ARBA" id="ARBA00023146"/>
    </source>
</evidence>
<keyword evidence="6 9" id="KW-0030">Aminoacyl-tRNA synthetase</keyword>
<comment type="caution">
    <text evidence="11">The sequence shown here is derived from an EMBL/GenBank/DDBJ whole genome shotgun (WGS) entry which is preliminary data.</text>
</comment>
<evidence type="ECO:0000256" key="3">
    <source>
        <dbReference type="ARBA" id="ARBA00022741"/>
    </source>
</evidence>
<evidence type="ECO:0000256" key="8">
    <source>
        <dbReference type="ARBA" id="ARBA00030331"/>
    </source>
</evidence>
<evidence type="ECO:0000256" key="9">
    <source>
        <dbReference type="RuleBase" id="RU363039"/>
    </source>
</evidence>
<accession>A0ABR4Q0P8</accession>
<evidence type="ECO:0000256" key="4">
    <source>
        <dbReference type="ARBA" id="ARBA00022840"/>
    </source>
</evidence>
<dbReference type="Proteomes" id="UP001651158">
    <property type="component" value="Unassembled WGS sequence"/>
</dbReference>
<reference evidence="11 12" key="1">
    <citation type="journal article" date="2022" name="Front. Cell. Infect. Microbiol.">
        <title>The Genomes of Two Strains of Taenia crassiceps the Animal Model for the Study of Human Cysticercosis.</title>
        <authorList>
            <person name="Bobes R.J."/>
            <person name="Estrada K."/>
            <person name="Rios-Valencia D.G."/>
            <person name="Calderon-Gallegos A."/>
            <person name="de la Torre P."/>
            <person name="Carrero J.C."/>
            <person name="Sanchez-Flores A."/>
            <person name="Laclette J.P."/>
        </authorList>
    </citation>
    <scope>NUCLEOTIDE SEQUENCE [LARGE SCALE GENOMIC DNA]</scope>
    <source>
        <strain evidence="11">WFUcys</strain>
    </source>
</reference>
<dbReference type="InterPro" id="IPR023457">
    <property type="entry name" value="Met-tRNA_synth_2"/>
</dbReference>
<dbReference type="Gene3D" id="1.10.730.10">
    <property type="entry name" value="Isoleucyl-tRNA Synthetase, Domain 1"/>
    <property type="match status" value="1"/>
</dbReference>
<evidence type="ECO:0000256" key="5">
    <source>
        <dbReference type="ARBA" id="ARBA00022917"/>
    </source>
</evidence>
<evidence type="ECO:0000259" key="10">
    <source>
        <dbReference type="Pfam" id="PF09334"/>
    </source>
</evidence>
<feature type="domain" description="Methionyl/Leucyl tRNA synthetase" evidence="10">
    <location>
        <begin position="105"/>
        <end position="385"/>
    </location>
</feature>
<feature type="domain" description="Methionyl/Leucyl tRNA synthetase" evidence="10">
    <location>
        <begin position="47"/>
        <end position="82"/>
    </location>
</feature>
<gene>
    <name evidence="11" type="ORF">TcWFU_001559</name>
</gene>
<keyword evidence="4 9" id="KW-0067">ATP-binding</keyword>
<dbReference type="PANTHER" id="PTHR43326:SF1">
    <property type="entry name" value="METHIONINE--TRNA LIGASE, MITOCHONDRIAL"/>
    <property type="match status" value="1"/>
</dbReference>
<dbReference type="InterPro" id="IPR015413">
    <property type="entry name" value="Methionyl/Leucyl_tRNA_Synth"/>
</dbReference>
<evidence type="ECO:0000313" key="12">
    <source>
        <dbReference type="Proteomes" id="UP001651158"/>
    </source>
</evidence>
<evidence type="ECO:0000313" key="11">
    <source>
        <dbReference type="EMBL" id="KAL5103215.1"/>
    </source>
</evidence>
<keyword evidence="2 9" id="KW-0436">Ligase</keyword>
<evidence type="ECO:0000256" key="1">
    <source>
        <dbReference type="ARBA" id="ARBA00012838"/>
    </source>
</evidence>
<sequence>MLNKLATIKNITTQLHWRRSGVRAGSAFHALYRSLLLLLEMLPRSAFITTPIFYANAKPHLGHAYTLCMADAWSRFSAMRHHPSLQAFPPRRVVLRPPPSQTNFLSTGVDEHGSKIARAAAAFGCSPKDLCDRVSLAFKDLCERLNISTGAFIRTTSEAHKRTVCEAWRYLERSGYLYWDTFAGWYSISDETFYADWEVVDSPSLSGAKVAKVTHNEVNWVEEETCRFRLSAFKDQIHAWLDSGVLPDKSPEHAGLLALTHSSLDLLEDPSISRPRSRVSWSIPVPDRPDQTIYVWFDALMNYLTAGKVSLNPAENNDALWPPNCQFIGKDILRFHAILWPAILLALGLPLPKRIIPHAHILVEGTKMSKSLGNVVSPVEVMEYFVAAFTAASSTPLSEAEVRAMATDCLRYCLVRSACLNEDTTFSLSLATETVNTELVNWMGNLLSRITSRKVVPTQTVPMLDLAEAQAFMSDVVDAEFLNNLRCLPDTFDTLWWEHLQPHHSVDALMKVVRQTNAFVDRHQPWASAAADDGTIKIVIGITLEALRLIGCLLTPLIPSLSDRLLLRLGIKPDALRCSHWHLNSNDQCFNRSLLPRIKT</sequence>
<dbReference type="SUPFAM" id="SSF47323">
    <property type="entry name" value="Anticodon-binding domain of a subclass of class I aminoacyl-tRNA synthetases"/>
    <property type="match status" value="1"/>
</dbReference>
<dbReference type="GO" id="GO:0016874">
    <property type="term" value="F:ligase activity"/>
    <property type="evidence" value="ECO:0007669"/>
    <property type="project" value="UniProtKB-KW"/>
</dbReference>
<dbReference type="Pfam" id="PF09334">
    <property type="entry name" value="tRNA-synt_1g"/>
    <property type="match status" value="3"/>
</dbReference>
<proteinExistence type="inferred from homology"/>
<dbReference type="InterPro" id="IPR009080">
    <property type="entry name" value="tRNAsynth_Ia_anticodon-bd"/>
</dbReference>
<protein>
    <recommendedName>
        <fullName evidence="7">Methionine--tRNA ligase, mitochondrial</fullName>
        <ecNumber evidence="1">6.1.1.10</ecNumber>
    </recommendedName>
    <alternativeName>
        <fullName evidence="8">Mitochondrial methionyl-tRNA synthetase</fullName>
    </alternativeName>
</protein>
<organism evidence="11 12">
    <name type="scientific">Taenia crassiceps</name>
    <dbReference type="NCBI Taxonomy" id="6207"/>
    <lineage>
        <taxon>Eukaryota</taxon>
        <taxon>Metazoa</taxon>
        <taxon>Spiralia</taxon>
        <taxon>Lophotrochozoa</taxon>
        <taxon>Platyhelminthes</taxon>
        <taxon>Cestoda</taxon>
        <taxon>Eucestoda</taxon>
        <taxon>Cyclophyllidea</taxon>
        <taxon>Taeniidae</taxon>
        <taxon>Taenia</taxon>
    </lineage>
</organism>